<dbReference type="PROSITE" id="PS00109">
    <property type="entry name" value="PROTEIN_KINASE_TYR"/>
    <property type="match status" value="1"/>
</dbReference>
<dbReference type="InterPro" id="IPR001245">
    <property type="entry name" value="Ser-Thr/Tyr_kinase_cat_dom"/>
</dbReference>
<evidence type="ECO:0000313" key="4">
    <source>
        <dbReference type="Proteomes" id="UP001219525"/>
    </source>
</evidence>
<gene>
    <name evidence="3" type="ORF">GGX14DRAFT_502015</name>
</gene>
<dbReference type="InterPro" id="IPR051681">
    <property type="entry name" value="Ser/Thr_Kinases-Pseudokinases"/>
</dbReference>
<evidence type="ECO:0000259" key="2">
    <source>
        <dbReference type="PROSITE" id="PS50011"/>
    </source>
</evidence>
<sequence>MSINNPKPSPLSVLVSARESQRHLEQRFLQEALLWKNLDHDSVLLFLGLYSEETDLNGSHPIPLAMVCPWMVNGTIVKYLKENTLDIDVLLLEISQGLHYLHSRGVVHGDLRGDNILIDDDGHARLADFGLASYANSTAHSSMRSGCFRWMAPELLSPGSHEFRRTSDVYAFGCVAHELFHGAPPFSDIQPDTRVMFDVLQGKRPRRLTPIPSQIWRVIQECWCEEPGERLKTAAIVEQLQIIRRDEVARKVSGSGTSPAESLAVYKPPSLRQDTSPAQSPLLTRAPSLIVNMASPQNKTPAPTRHTSSHSFDFFTHNSDAQTNSSWRQRMRAVSQVFRNGRKDISSLIGQADPAAPRKRRVLSLLPQRTSGIQPTPCVATQ</sequence>
<evidence type="ECO:0000256" key="1">
    <source>
        <dbReference type="SAM" id="MobiDB-lite"/>
    </source>
</evidence>
<accession>A0AAD6YCA3</accession>
<feature type="compositionally biased region" description="Polar residues" evidence="1">
    <location>
        <begin position="272"/>
        <end position="281"/>
    </location>
</feature>
<dbReference type="Gene3D" id="1.10.510.10">
    <property type="entry name" value="Transferase(Phosphotransferase) domain 1"/>
    <property type="match status" value="1"/>
</dbReference>
<feature type="domain" description="Protein kinase" evidence="2">
    <location>
        <begin position="1"/>
        <end position="243"/>
    </location>
</feature>
<evidence type="ECO:0000313" key="3">
    <source>
        <dbReference type="EMBL" id="KAJ7202051.1"/>
    </source>
</evidence>
<dbReference type="AlphaFoldDB" id="A0AAD6YCA3"/>
<keyword evidence="3" id="KW-0808">Transferase</keyword>
<dbReference type="PANTHER" id="PTHR44329">
    <property type="entry name" value="SERINE/THREONINE-PROTEIN KINASE TNNI3K-RELATED"/>
    <property type="match status" value="1"/>
</dbReference>
<reference evidence="3" key="1">
    <citation type="submission" date="2023-03" db="EMBL/GenBank/DDBJ databases">
        <title>Massive genome expansion in bonnet fungi (Mycena s.s.) driven by repeated elements and novel gene families across ecological guilds.</title>
        <authorList>
            <consortium name="Lawrence Berkeley National Laboratory"/>
            <person name="Harder C.B."/>
            <person name="Miyauchi S."/>
            <person name="Viragh M."/>
            <person name="Kuo A."/>
            <person name="Thoen E."/>
            <person name="Andreopoulos B."/>
            <person name="Lu D."/>
            <person name="Skrede I."/>
            <person name="Drula E."/>
            <person name="Henrissat B."/>
            <person name="Morin E."/>
            <person name="Kohler A."/>
            <person name="Barry K."/>
            <person name="LaButti K."/>
            <person name="Morin E."/>
            <person name="Salamov A."/>
            <person name="Lipzen A."/>
            <person name="Mereny Z."/>
            <person name="Hegedus B."/>
            <person name="Baldrian P."/>
            <person name="Stursova M."/>
            <person name="Weitz H."/>
            <person name="Taylor A."/>
            <person name="Grigoriev I.V."/>
            <person name="Nagy L.G."/>
            <person name="Martin F."/>
            <person name="Kauserud H."/>
        </authorList>
    </citation>
    <scope>NUCLEOTIDE SEQUENCE</scope>
    <source>
        <strain evidence="3">9144</strain>
    </source>
</reference>
<keyword evidence="4" id="KW-1185">Reference proteome</keyword>
<dbReference type="InterPro" id="IPR011009">
    <property type="entry name" value="Kinase-like_dom_sf"/>
</dbReference>
<dbReference type="Pfam" id="PF07714">
    <property type="entry name" value="PK_Tyr_Ser-Thr"/>
    <property type="match status" value="1"/>
</dbReference>
<feature type="region of interest" description="Disordered" evidence="1">
    <location>
        <begin position="294"/>
        <end position="314"/>
    </location>
</feature>
<name>A0AAD6YCA3_9AGAR</name>
<keyword evidence="3" id="KW-0418">Kinase</keyword>
<dbReference type="EMBL" id="JARJCW010000056">
    <property type="protein sequence ID" value="KAJ7202051.1"/>
    <property type="molecule type" value="Genomic_DNA"/>
</dbReference>
<dbReference type="InterPro" id="IPR008266">
    <property type="entry name" value="Tyr_kinase_AS"/>
</dbReference>
<organism evidence="3 4">
    <name type="scientific">Mycena pura</name>
    <dbReference type="NCBI Taxonomy" id="153505"/>
    <lineage>
        <taxon>Eukaryota</taxon>
        <taxon>Fungi</taxon>
        <taxon>Dikarya</taxon>
        <taxon>Basidiomycota</taxon>
        <taxon>Agaricomycotina</taxon>
        <taxon>Agaricomycetes</taxon>
        <taxon>Agaricomycetidae</taxon>
        <taxon>Agaricales</taxon>
        <taxon>Marasmiineae</taxon>
        <taxon>Mycenaceae</taxon>
        <taxon>Mycena</taxon>
    </lineage>
</organism>
<dbReference type="GO" id="GO:0004674">
    <property type="term" value="F:protein serine/threonine kinase activity"/>
    <property type="evidence" value="ECO:0007669"/>
    <property type="project" value="TreeGrafter"/>
</dbReference>
<dbReference type="InterPro" id="IPR000719">
    <property type="entry name" value="Prot_kinase_dom"/>
</dbReference>
<dbReference type="Proteomes" id="UP001219525">
    <property type="component" value="Unassembled WGS sequence"/>
</dbReference>
<feature type="region of interest" description="Disordered" evidence="1">
    <location>
        <begin position="251"/>
        <end position="281"/>
    </location>
</feature>
<protein>
    <submittedName>
        <fullName evidence="3">Kinase-like domain-containing protein</fullName>
    </submittedName>
</protein>
<dbReference type="SUPFAM" id="SSF56112">
    <property type="entry name" value="Protein kinase-like (PK-like)"/>
    <property type="match status" value="1"/>
</dbReference>
<dbReference type="PROSITE" id="PS50011">
    <property type="entry name" value="PROTEIN_KINASE_DOM"/>
    <property type="match status" value="1"/>
</dbReference>
<comment type="caution">
    <text evidence="3">The sequence shown here is derived from an EMBL/GenBank/DDBJ whole genome shotgun (WGS) entry which is preliminary data.</text>
</comment>
<dbReference type="GO" id="GO:0005524">
    <property type="term" value="F:ATP binding"/>
    <property type="evidence" value="ECO:0007669"/>
    <property type="project" value="InterPro"/>
</dbReference>
<proteinExistence type="predicted"/>